<protein>
    <submittedName>
        <fullName evidence="3">BQ2448_7352 protein</fullName>
    </submittedName>
</protein>
<dbReference type="Pfam" id="PF08588">
    <property type="entry name" value="Duc1"/>
    <property type="match status" value="2"/>
</dbReference>
<dbReference type="AlphaFoldDB" id="A0A238FQQ4"/>
<feature type="compositionally biased region" description="Low complexity" evidence="1">
    <location>
        <begin position="244"/>
        <end position="255"/>
    </location>
</feature>
<dbReference type="PANTHER" id="PTHR34826:SF1">
    <property type="entry name" value="UPF0590 PROTEIN C594.01"/>
    <property type="match status" value="1"/>
</dbReference>
<organism evidence="3 4">
    <name type="scientific">Microbotryum intermedium</name>
    <dbReference type="NCBI Taxonomy" id="269621"/>
    <lineage>
        <taxon>Eukaryota</taxon>
        <taxon>Fungi</taxon>
        <taxon>Dikarya</taxon>
        <taxon>Basidiomycota</taxon>
        <taxon>Pucciniomycotina</taxon>
        <taxon>Microbotryomycetes</taxon>
        <taxon>Microbotryales</taxon>
        <taxon>Microbotryaceae</taxon>
        <taxon>Microbotryum</taxon>
    </lineage>
</organism>
<accession>A0A238FQQ4</accession>
<evidence type="ECO:0000259" key="2">
    <source>
        <dbReference type="Pfam" id="PF08588"/>
    </source>
</evidence>
<feature type="domain" description="Domain of unknown function at the cortex 1" evidence="2">
    <location>
        <begin position="2"/>
        <end position="167"/>
    </location>
</feature>
<proteinExistence type="predicted"/>
<evidence type="ECO:0000313" key="4">
    <source>
        <dbReference type="Proteomes" id="UP000198372"/>
    </source>
</evidence>
<name>A0A238FQQ4_9BASI</name>
<reference evidence="4" key="1">
    <citation type="submission" date="2016-09" db="EMBL/GenBank/DDBJ databases">
        <authorList>
            <person name="Jeantristanb JTB J.-T."/>
            <person name="Ricardo R."/>
        </authorList>
    </citation>
    <scope>NUCLEOTIDE SEQUENCE [LARGE SCALE GENOMIC DNA]</scope>
</reference>
<evidence type="ECO:0000313" key="3">
    <source>
        <dbReference type="EMBL" id="SCV73426.1"/>
    </source>
</evidence>
<feature type="region of interest" description="Disordered" evidence="1">
    <location>
        <begin position="244"/>
        <end position="291"/>
    </location>
</feature>
<evidence type="ECO:0000256" key="1">
    <source>
        <dbReference type="SAM" id="MobiDB-lite"/>
    </source>
</evidence>
<dbReference type="PANTHER" id="PTHR34826">
    <property type="entry name" value="UPF0590 PROTEIN C409.17C"/>
    <property type="match status" value="1"/>
</dbReference>
<dbReference type="EMBL" id="FMSP01000018">
    <property type="protein sequence ID" value="SCV73426.1"/>
    <property type="molecule type" value="Genomic_DNA"/>
</dbReference>
<sequence length="521" mass="58181">MKLKVMIGPNRFDMDIAHVNNQSKPTEIDTELFAGRVVVFVKDFVGVAPPGCQPIKEHPYFAGRSRKYAILIEGRFKHRSGVAPYSGSEVQFGSDFDFLPESFPQGPFSLGLKVAQRVDPATTAVMKPSNGRPYIMSPYLACMNTFAAYPAPDAMSKAVVQALHDADHLHNDHETDSATFVPREEVDSDSDGVMKATRHGMPYWRFVGLRSDPAVEEYVEKHRHLLAPDDPMGVNGSALALGTSLSNLDSTSSSTRHPSRVRQESPDGPSSPMGWGAPIPTMDGDEAPEPAKKKKAGRFSWAGLMGSLEKESNESYLHAGDLVMADKLNKGSTEEPALTGVSKYLGPWRFADPKVDAIEVSESFISQYMSPEVVFILSRHLFDHPQDSLFIFHDSTHERSVAQRRKWFVQNHGQNRNEFTYSPDVVYAASFFTSFCDLNTFDLKWVLRKWIEFIIGTLQLMPLFSRSSRMGPLGLNIAPYFTEQPIRYTLRSTRLAPRPDGKPGPEEEEVFCTISFQLSDE</sequence>
<keyword evidence="4" id="KW-1185">Reference proteome</keyword>
<dbReference type="OrthoDB" id="2119945at2759"/>
<dbReference type="Proteomes" id="UP000198372">
    <property type="component" value="Unassembled WGS sequence"/>
</dbReference>
<feature type="domain" description="Domain of unknown function at the cortex 1" evidence="2">
    <location>
        <begin position="393"/>
        <end position="518"/>
    </location>
</feature>
<gene>
    <name evidence="3" type="ORF">BQ2448_7352</name>
</gene>
<dbReference type="InterPro" id="IPR013897">
    <property type="entry name" value="Duc1"/>
</dbReference>